<name>A0ABS6FEK0_9FIRM</name>
<proteinExistence type="predicted"/>
<organism evidence="1 2">
    <name type="scientific">Dysosmobacter acutus</name>
    <dbReference type="NCBI Taxonomy" id="2841504"/>
    <lineage>
        <taxon>Bacteria</taxon>
        <taxon>Bacillati</taxon>
        <taxon>Bacillota</taxon>
        <taxon>Clostridia</taxon>
        <taxon>Eubacteriales</taxon>
        <taxon>Oscillospiraceae</taxon>
        <taxon>Dysosmobacter</taxon>
    </lineage>
</organism>
<protein>
    <submittedName>
        <fullName evidence="1">Uncharacterized protein</fullName>
    </submittedName>
</protein>
<sequence length="58" mass="6697">MRRPVYMEVTKDHFELPLAVADSPYELASLRHVHVTGVLRAIRHGGNPVSKYKVVWIR</sequence>
<reference evidence="1 2" key="1">
    <citation type="submission" date="2021-06" db="EMBL/GenBank/DDBJ databases">
        <authorList>
            <person name="Sun Q."/>
            <person name="Li D."/>
        </authorList>
    </citation>
    <scope>NUCLEOTIDE SEQUENCE [LARGE SCALE GENOMIC DNA]</scope>
    <source>
        <strain evidence="1 2">MSJ-2</strain>
    </source>
</reference>
<comment type="caution">
    <text evidence="1">The sequence shown here is derived from an EMBL/GenBank/DDBJ whole genome shotgun (WGS) entry which is preliminary data.</text>
</comment>
<dbReference type="Proteomes" id="UP000787672">
    <property type="component" value="Unassembled WGS sequence"/>
</dbReference>
<evidence type="ECO:0000313" key="2">
    <source>
        <dbReference type="Proteomes" id="UP000787672"/>
    </source>
</evidence>
<evidence type="ECO:0000313" key="1">
    <source>
        <dbReference type="EMBL" id="MBU5627729.1"/>
    </source>
</evidence>
<dbReference type="RefSeq" id="WP_216633067.1">
    <property type="nucleotide sequence ID" value="NZ_JAHLQN010000001.1"/>
</dbReference>
<accession>A0ABS6FEK0</accession>
<keyword evidence="2" id="KW-1185">Reference proteome</keyword>
<dbReference type="EMBL" id="JAHLQN010000001">
    <property type="protein sequence ID" value="MBU5627729.1"/>
    <property type="molecule type" value="Genomic_DNA"/>
</dbReference>
<gene>
    <name evidence="1" type="ORF">KQI82_12495</name>
</gene>